<evidence type="ECO:0000313" key="3">
    <source>
        <dbReference type="RefSeq" id="XP_024931318.2"/>
    </source>
</evidence>
<organism evidence="2 3">
    <name type="scientific">Ziziphus jujuba</name>
    <name type="common">Chinese jujube</name>
    <name type="synonym">Ziziphus sativa</name>
    <dbReference type="NCBI Taxonomy" id="326968"/>
    <lineage>
        <taxon>Eukaryota</taxon>
        <taxon>Viridiplantae</taxon>
        <taxon>Streptophyta</taxon>
        <taxon>Embryophyta</taxon>
        <taxon>Tracheophyta</taxon>
        <taxon>Spermatophyta</taxon>
        <taxon>Magnoliopsida</taxon>
        <taxon>eudicotyledons</taxon>
        <taxon>Gunneridae</taxon>
        <taxon>Pentapetalae</taxon>
        <taxon>rosids</taxon>
        <taxon>fabids</taxon>
        <taxon>Rosales</taxon>
        <taxon>Rhamnaceae</taxon>
        <taxon>Paliureae</taxon>
        <taxon>Ziziphus</taxon>
    </lineage>
</organism>
<protein>
    <submittedName>
        <fullName evidence="3">Sodium/proton antiporter 2</fullName>
    </submittedName>
</protein>
<keyword evidence="1" id="KW-0472">Membrane</keyword>
<dbReference type="PANTHER" id="PTHR43269:SF2">
    <property type="entry name" value="SODIUM_PROTON ANTIPORTER 1-RELATED"/>
    <property type="match status" value="1"/>
</dbReference>
<dbReference type="Proteomes" id="UP001652623">
    <property type="component" value="Chromosome 3"/>
</dbReference>
<dbReference type="InterPro" id="IPR045016">
    <property type="entry name" value="NhaD-like"/>
</dbReference>
<dbReference type="PANTHER" id="PTHR43269">
    <property type="entry name" value="SODIUM/PROTON ANTIPORTER 1-RELATED"/>
    <property type="match status" value="1"/>
</dbReference>
<dbReference type="RefSeq" id="XP_024931318.2">
    <property type="nucleotide sequence ID" value="XM_025075550.3"/>
</dbReference>
<proteinExistence type="predicted"/>
<dbReference type="GeneID" id="107422248"/>
<name>A0A6P6GB15_ZIZJJ</name>
<evidence type="ECO:0000256" key="1">
    <source>
        <dbReference type="SAM" id="Phobius"/>
    </source>
</evidence>
<evidence type="ECO:0000313" key="2">
    <source>
        <dbReference type="Proteomes" id="UP001652623"/>
    </source>
</evidence>
<sequence>MVSLLRKLVPPSEYRKLLGAVVGIAANAGGAWTPIGDVTTTMRSIHGRISTLETMKNLAIPSAISLAVPLALMSLTRYFSLQYQKNTCATIPESSAFTRASSSITPLLATFTIRTLSSSWQKFPH</sequence>
<gene>
    <name evidence="3" type="primary">LOC107422248</name>
</gene>
<accession>A0A6P6GB15</accession>
<keyword evidence="1" id="KW-1133">Transmembrane helix</keyword>
<keyword evidence="2" id="KW-1185">Reference proteome</keyword>
<keyword evidence="1" id="KW-0812">Transmembrane</keyword>
<feature type="transmembrane region" description="Helical" evidence="1">
    <location>
        <begin position="58"/>
        <end position="75"/>
    </location>
</feature>
<reference evidence="3" key="1">
    <citation type="submission" date="2025-08" db="UniProtKB">
        <authorList>
            <consortium name="RefSeq"/>
        </authorList>
    </citation>
    <scope>IDENTIFICATION</scope>
    <source>
        <tissue evidence="3">Seedling</tissue>
    </source>
</reference>